<evidence type="ECO:0000256" key="1">
    <source>
        <dbReference type="SAM" id="Phobius"/>
    </source>
</evidence>
<reference evidence="2 3" key="3">
    <citation type="submission" date="2023-06" db="EMBL/GenBank/DDBJ databases">
        <authorList>
            <person name="Zeman M."/>
            <person name="Kubasova T."/>
            <person name="Jahodarova E."/>
            <person name="Nykrynova M."/>
            <person name="Rychlik I."/>
        </authorList>
    </citation>
    <scope>NUCLEOTIDE SEQUENCE [LARGE SCALE GENOMIC DNA]</scope>
    <source>
        <strain evidence="2 3">ET340</strain>
    </source>
</reference>
<feature type="transmembrane region" description="Helical" evidence="1">
    <location>
        <begin position="20"/>
        <end position="41"/>
    </location>
</feature>
<organism evidence="2 3">
    <name type="scientific">Allofournierella massiliensis</name>
    <dbReference type="NCBI Taxonomy" id="1650663"/>
    <lineage>
        <taxon>Bacteria</taxon>
        <taxon>Bacillati</taxon>
        <taxon>Bacillota</taxon>
        <taxon>Clostridia</taxon>
        <taxon>Eubacteriales</taxon>
        <taxon>Oscillospiraceae</taxon>
        <taxon>Allofournierella</taxon>
    </lineage>
</organism>
<feature type="transmembrane region" description="Helical" evidence="1">
    <location>
        <begin position="74"/>
        <end position="96"/>
    </location>
</feature>
<evidence type="ECO:0000313" key="3">
    <source>
        <dbReference type="Proteomes" id="UP001529380"/>
    </source>
</evidence>
<evidence type="ECO:0000313" key="2">
    <source>
        <dbReference type="EMBL" id="MDM8200976.1"/>
    </source>
</evidence>
<keyword evidence="3" id="KW-1185">Reference proteome</keyword>
<keyword evidence="1" id="KW-0472">Membrane</keyword>
<accession>A0ABT7UQ08</accession>
<protein>
    <submittedName>
        <fullName evidence="2">YesL family protein</fullName>
    </submittedName>
</protein>
<dbReference type="InterPro" id="IPR006938">
    <property type="entry name" value="DUF624"/>
</dbReference>
<dbReference type="Proteomes" id="UP001529380">
    <property type="component" value="Unassembled WGS sequence"/>
</dbReference>
<feature type="transmembrane region" description="Helical" evidence="1">
    <location>
        <begin position="152"/>
        <end position="171"/>
    </location>
</feature>
<dbReference type="RefSeq" id="WP_289599624.1">
    <property type="nucleotide sequence ID" value="NZ_JAUDCL010000009.1"/>
</dbReference>
<gene>
    <name evidence="2" type="ORF">QUW08_06675</name>
</gene>
<dbReference type="EMBL" id="JAUDCL010000009">
    <property type="protein sequence ID" value="MDM8200976.1"/>
    <property type="molecule type" value="Genomic_DNA"/>
</dbReference>
<reference evidence="3" key="2">
    <citation type="submission" date="2023-06" db="EMBL/GenBank/DDBJ databases">
        <title>Identification and characterization of horizontal gene transfer across gut microbiota members of farm animals based on homology search.</title>
        <authorList>
            <person name="Zeman M."/>
            <person name="Kubasova T."/>
            <person name="Jahodarova E."/>
            <person name="Nykrynova M."/>
            <person name="Rychlik I."/>
        </authorList>
    </citation>
    <scope>NUCLEOTIDE SEQUENCE [LARGE SCALE GENOMIC DNA]</scope>
    <source>
        <strain evidence="3">ET340</strain>
    </source>
</reference>
<reference evidence="2 3" key="1">
    <citation type="submission" date="2023-06" db="EMBL/GenBank/DDBJ databases">
        <title>Identification and characterization of horizontal gene transfer across gut microbiota members of farm animals based on homology search.</title>
        <authorList>
            <person name="Schwarzerova J."/>
            <person name="Nykrynova M."/>
            <person name="Jureckova K."/>
            <person name="Cejkova D."/>
            <person name="Rychlik I."/>
        </authorList>
    </citation>
    <scope>NUCLEOTIDE SEQUENCE [LARGE SCALE GENOMIC DNA]</scope>
    <source>
        <strain evidence="2 3">ET340</strain>
    </source>
</reference>
<sequence length="224" mass="24351">MKSNFIDNPVFRFASAVGDVFLLNLYTLLCCLPVVTAGAAFRAMLSITCKMAAHQDYSLTRDYFRALRAEFGRVTALWLGMLVFGGMILFDLVFAGKLGGGFGAFLAAAAGGFGLVLLVCFGWSMALLARFTYTRKRDCVSDALKLAAANPLPSLLMAMLSLAAPACLLWQVELFSYLLPLFLLFGVGIYGVAVGWLTRPAFRRLEGDGRGPEEQKTSEGELEE</sequence>
<dbReference type="Pfam" id="PF04854">
    <property type="entry name" value="DUF624"/>
    <property type="match status" value="1"/>
</dbReference>
<feature type="transmembrane region" description="Helical" evidence="1">
    <location>
        <begin position="177"/>
        <end position="197"/>
    </location>
</feature>
<proteinExistence type="predicted"/>
<keyword evidence="1" id="KW-1133">Transmembrane helix</keyword>
<name>A0ABT7UQ08_9FIRM</name>
<comment type="caution">
    <text evidence="2">The sequence shown here is derived from an EMBL/GenBank/DDBJ whole genome shotgun (WGS) entry which is preliminary data.</text>
</comment>
<keyword evidence="1" id="KW-0812">Transmembrane</keyword>
<feature type="transmembrane region" description="Helical" evidence="1">
    <location>
        <begin position="102"/>
        <end position="131"/>
    </location>
</feature>